<dbReference type="PANTHER" id="PTHR38111">
    <property type="entry name" value="ZN(2)-C6 FUNGAL-TYPE DOMAIN-CONTAINING PROTEIN-RELATED"/>
    <property type="match status" value="1"/>
</dbReference>
<feature type="region of interest" description="Disordered" evidence="2">
    <location>
        <begin position="288"/>
        <end position="316"/>
    </location>
</feature>
<dbReference type="EMBL" id="JPDN02000006">
    <property type="protein sequence ID" value="PON28758.1"/>
    <property type="molecule type" value="Genomic_DNA"/>
</dbReference>
<proteinExistence type="predicted"/>
<accession>A0A2P4ZWV7</accession>
<protein>
    <recommendedName>
        <fullName evidence="3">Zn(2)-C6 fungal-type domain-containing protein</fullName>
    </recommendedName>
</protein>
<dbReference type="Pfam" id="PF00172">
    <property type="entry name" value="Zn_clus"/>
    <property type="match status" value="1"/>
</dbReference>
<dbReference type="SMART" id="SM00066">
    <property type="entry name" value="GAL4"/>
    <property type="match status" value="1"/>
</dbReference>
<dbReference type="InterPro" id="IPR036864">
    <property type="entry name" value="Zn2-C6_fun-type_DNA-bd_sf"/>
</dbReference>
<reference evidence="4 5" key="1">
    <citation type="journal article" date="2016" name="Genome Announc.">
        <title>Draft Whole-Genome Sequence of Trichoderma gamsii T6085, a Promising Biocontrol Agent of Fusarium Head Blight on Wheat.</title>
        <authorList>
            <person name="Baroncelli R."/>
            <person name="Zapparata A."/>
            <person name="Piaggeschi G."/>
            <person name="Sarrocco S."/>
            <person name="Vannacci G."/>
        </authorList>
    </citation>
    <scope>NUCLEOTIDE SEQUENCE [LARGE SCALE GENOMIC DNA]</scope>
    <source>
        <strain evidence="4 5">T6085</strain>
    </source>
</reference>
<dbReference type="InterPro" id="IPR053178">
    <property type="entry name" value="Osmoadaptation_assoc"/>
</dbReference>
<evidence type="ECO:0000313" key="4">
    <source>
        <dbReference type="EMBL" id="PON28758.1"/>
    </source>
</evidence>
<dbReference type="AlphaFoldDB" id="A0A2P4ZWV7"/>
<organism evidence="4 5">
    <name type="scientific">Trichoderma gamsii</name>
    <dbReference type="NCBI Taxonomy" id="398673"/>
    <lineage>
        <taxon>Eukaryota</taxon>
        <taxon>Fungi</taxon>
        <taxon>Dikarya</taxon>
        <taxon>Ascomycota</taxon>
        <taxon>Pezizomycotina</taxon>
        <taxon>Sordariomycetes</taxon>
        <taxon>Hypocreomycetidae</taxon>
        <taxon>Hypocreales</taxon>
        <taxon>Hypocreaceae</taxon>
        <taxon>Trichoderma</taxon>
    </lineage>
</organism>
<dbReference type="Proteomes" id="UP000054821">
    <property type="component" value="Unassembled WGS sequence"/>
</dbReference>
<feature type="domain" description="Zn(2)-C6 fungal-type" evidence="3">
    <location>
        <begin position="10"/>
        <end position="38"/>
    </location>
</feature>
<dbReference type="GO" id="GO:0000981">
    <property type="term" value="F:DNA-binding transcription factor activity, RNA polymerase II-specific"/>
    <property type="evidence" value="ECO:0007669"/>
    <property type="project" value="InterPro"/>
</dbReference>
<keyword evidence="5" id="KW-1185">Reference proteome</keyword>
<comment type="caution">
    <text evidence="4">The sequence shown here is derived from an EMBL/GenBank/DDBJ whole genome shotgun (WGS) entry which is preliminary data.</text>
</comment>
<dbReference type="InterPro" id="IPR001138">
    <property type="entry name" value="Zn2Cys6_DnaBD"/>
</dbReference>
<feature type="compositionally biased region" description="Polar residues" evidence="2">
    <location>
        <begin position="293"/>
        <end position="307"/>
    </location>
</feature>
<dbReference type="RefSeq" id="XP_024406266.1">
    <property type="nucleotide sequence ID" value="XM_024549027.1"/>
</dbReference>
<dbReference type="GeneID" id="36347413"/>
<sequence>MRLGSQRVHGCKTCKRRKIKCDNKQPHCSQCIRLKQPCLGTTQGLIFIHSVNGSQTQQELARRDQWHQQADHIGISASISSSVHNVVSRMALEIASYHTCAWTPHPWLMLIPQLSLSVDFQSIMLLPFQAMMAAFSALPSNDVSLRAVAYRYYSSGLECHQAQFHQLVPWQKHQHSASILNLLLMSMALLEFEMMAPLGTDSWLPYAHGVLSLLEQVGLQGCQVSPFFEIFWQLRFFMSYIALSTRRTSLLGTREWMEIPFLCRGKTEFDRVIDTLLLLGSTLMEEDDEDTKTGNAETISKSLSGNHSAESASASSSQIAGSEQIIRLLVNLRELVSAQQSDSFERQVALSTAILEDSNLLLSQPSLPFNVSLQVISAMKLVVQYAPDSIQRQDAAQLYADWHGRLLLMA</sequence>
<dbReference type="Gene3D" id="4.10.240.10">
    <property type="entry name" value="Zn(2)-C6 fungal-type DNA-binding domain"/>
    <property type="match status" value="1"/>
</dbReference>
<dbReference type="GO" id="GO:0008270">
    <property type="term" value="F:zinc ion binding"/>
    <property type="evidence" value="ECO:0007669"/>
    <property type="project" value="InterPro"/>
</dbReference>
<dbReference type="SUPFAM" id="SSF57701">
    <property type="entry name" value="Zn2/Cys6 DNA-binding domain"/>
    <property type="match status" value="1"/>
</dbReference>
<dbReference type="CDD" id="cd00067">
    <property type="entry name" value="GAL4"/>
    <property type="match status" value="1"/>
</dbReference>
<dbReference type="PANTHER" id="PTHR38111:SF2">
    <property type="entry name" value="FINGER DOMAIN PROTEIN, PUTATIVE (AFU_ORTHOLOGUE AFUA_1G01560)-RELATED"/>
    <property type="match status" value="1"/>
</dbReference>
<name>A0A2P4ZWV7_9HYPO</name>
<gene>
    <name evidence="4" type="ORF">TGAM01_v202605</name>
</gene>
<dbReference type="PROSITE" id="PS50048">
    <property type="entry name" value="ZN2_CY6_FUNGAL_2"/>
    <property type="match status" value="1"/>
</dbReference>
<evidence type="ECO:0000259" key="3">
    <source>
        <dbReference type="PROSITE" id="PS50048"/>
    </source>
</evidence>
<evidence type="ECO:0000256" key="2">
    <source>
        <dbReference type="SAM" id="MobiDB-lite"/>
    </source>
</evidence>
<evidence type="ECO:0000313" key="5">
    <source>
        <dbReference type="Proteomes" id="UP000054821"/>
    </source>
</evidence>
<dbReference type="PROSITE" id="PS00463">
    <property type="entry name" value="ZN2_CY6_FUNGAL_1"/>
    <property type="match status" value="1"/>
</dbReference>
<keyword evidence="1" id="KW-0539">Nucleus</keyword>
<evidence type="ECO:0000256" key="1">
    <source>
        <dbReference type="ARBA" id="ARBA00023242"/>
    </source>
</evidence>